<dbReference type="EMBL" id="NGNV01000055">
    <property type="protein sequence ID" value="OYR87159.1"/>
    <property type="molecule type" value="Genomic_DNA"/>
</dbReference>
<reference evidence="1 4" key="2">
    <citation type="submission" date="2017-05" db="EMBL/GenBank/DDBJ databases">
        <authorList>
            <person name="Lin X.B."/>
            <person name="Stothard P."/>
            <person name="Tasseva G."/>
            <person name="Walter J."/>
        </authorList>
    </citation>
    <scope>NUCLEOTIDE SEQUENCE [LARGE SCALE GENOMIC DNA]</scope>
    <source>
        <strain evidence="1 4">609u</strain>
    </source>
</reference>
<keyword evidence="4" id="KW-1185">Reference proteome</keyword>
<name>A0A256L9S3_9LACO</name>
<comment type="caution">
    <text evidence="2">The sequence shown here is derived from an EMBL/GenBank/DDBJ whole genome shotgun (WGS) entry which is preliminary data.</text>
</comment>
<evidence type="ECO:0000313" key="1">
    <source>
        <dbReference type="EMBL" id="OYR87159.1"/>
    </source>
</evidence>
<dbReference type="AlphaFoldDB" id="A0A256L9S3"/>
<dbReference type="Proteomes" id="UP000216316">
    <property type="component" value="Unassembled WGS sequence"/>
</dbReference>
<gene>
    <name evidence="1" type="ORF">CBF53_09220</name>
    <name evidence="2" type="ORF">CBF70_10280</name>
</gene>
<organism evidence="2 3">
    <name type="scientific">Lactobacillus taiwanensis</name>
    <dbReference type="NCBI Taxonomy" id="508451"/>
    <lineage>
        <taxon>Bacteria</taxon>
        <taxon>Bacillati</taxon>
        <taxon>Bacillota</taxon>
        <taxon>Bacilli</taxon>
        <taxon>Lactobacillales</taxon>
        <taxon>Lactobacillaceae</taxon>
        <taxon>Lactobacillus</taxon>
    </lineage>
</organism>
<dbReference type="EMBL" id="NGNX01000062">
    <property type="protein sequence ID" value="OYR90030.1"/>
    <property type="molecule type" value="Genomic_DNA"/>
</dbReference>
<sequence length="90" mass="10358">MEIINKSKEKQEEQWQLGDVLEDKEEHKALIVKNNNGSYCLMDISPESDMEGRYSTKAGDIYDWPYSSLDELHSINSGGWHKVNAKLVIE</sequence>
<proteinExistence type="predicted"/>
<reference evidence="2 3" key="1">
    <citation type="submission" date="2017-04" db="EMBL/GenBank/DDBJ databases">
        <authorList>
            <person name="Afonso C.L."/>
            <person name="Miller P.J."/>
            <person name="Scott M.A."/>
            <person name="Spackman E."/>
            <person name="Goraichik I."/>
            <person name="Dimitrov K.M."/>
            <person name="Suarez D.L."/>
            <person name="Swayne D.E."/>
        </authorList>
    </citation>
    <scope>NUCLEOTIDE SEQUENCE [LARGE SCALE GENOMIC DNA]</scope>
    <source>
        <strain evidence="2 3">609q</strain>
    </source>
</reference>
<protein>
    <submittedName>
        <fullName evidence="2">Uncharacterized protein</fullName>
    </submittedName>
</protein>
<evidence type="ECO:0000313" key="3">
    <source>
        <dbReference type="Proteomes" id="UP000215828"/>
    </source>
</evidence>
<dbReference type="RefSeq" id="WP_094496154.1">
    <property type="nucleotide sequence ID" value="NZ_NGNV01000055.1"/>
</dbReference>
<evidence type="ECO:0000313" key="4">
    <source>
        <dbReference type="Proteomes" id="UP000216316"/>
    </source>
</evidence>
<dbReference type="Proteomes" id="UP000215828">
    <property type="component" value="Unassembled WGS sequence"/>
</dbReference>
<evidence type="ECO:0000313" key="2">
    <source>
        <dbReference type="EMBL" id="OYR90030.1"/>
    </source>
</evidence>
<accession>A0A256L9S3</accession>
<reference evidence="3 4" key="3">
    <citation type="submission" date="2017-09" db="EMBL/GenBank/DDBJ databases">
        <title>Tripartite evolution among Lactobacillus johnsonii, Lactobacillus taiwanensis, Lactobacillus reuteri and their rodent host.</title>
        <authorList>
            <person name="Wang T."/>
            <person name="Knowles S."/>
            <person name="Cheng C."/>
        </authorList>
    </citation>
    <scope>NUCLEOTIDE SEQUENCE [LARGE SCALE GENOMIC DNA]</scope>
    <source>
        <strain evidence="2 3">609q</strain>
        <strain evidence="1 4">609u</strain>
    </source>
</reference>